<name>A0A167D6D7_9ASCO</name>
<reference evidence="1 2" key="1">
    <citation type="submission" date="2016-02" db="EMBL/GenBank/DDBJ databases">
        <title>Complete genome sequence and transcriptome regulation of the pentose utilising yeast Sugiyamaella lignohabitans.</title>
        <authorList>
            <person name="Bellasio M."/>
            <person name="Peymann A."/>
            <person name="Valli M."/>
            <person name="Sipitzky M."/>
            <person name="Graf A."/>
            <person name="Sauer M."/>
            <person name="Marx H."/>
            <person name="Mattanovich D."/>
        </authorList>
    </citation>
    <scope>NUCLEOTIDE SEQUENCE [LARGE SCALE GENOMIC DNA]</scope>
    <source>
        <strain evidence="1 2">CBS 10342</strain>
    </source>
</reference>
<gene>
    <name evidence="1" type="ORF">AWJ20_795</name>
</gene>
<organism evidence="1 2">
    <name type="scientific">Sugiyamaella lignohabitans</name>
    <dbReference type="NCBI Taxonomy" id="796027"/>
    <lineage>
        <taxon>Eukaryota</taxon>
        <taxon>Fungi</taxon>
        <taxon>Dikarya</taxon>
        <taxon>Ascomycota</taxon>
        <taxon>Saccharomycotina</taxon>
        <taxon>Dipodascomycetes</taxon>
        <taxon>Dipodascales</taxon>
        <taxon>Trichomonascaceae</taxon>
        <taxon>Sugiyamaella</taxon>
    </lineage>
</organism>
<dbReference type="OrthoDB" id="10522124at2759"/>
<dbReference type="KEGG" id="slb:AWJ20_795"/>
<accession>A0A167D6D7</accession>
<keyword evidence="2" id="KW-1185">Reference proteome</keyword>
<sequence length="99" mass="10477">MTLVALLIELSSTRMTSNSIELSRRLHEKPMLIAVSTLSPVRTQSLIPASLRRAMDSGTPSCNLSSMAVPPMSVKLRSKASATSSIFSSRLTIAAAASS</sequence>
<dbReference type="Proteomes" id="UP000189580">
    <property type="component" value="Chromosome a"/>
</dbReference>
<evidence type="ECO:0000313" key="1">
    <source>
        <dbReference type="EMBL" id="ANB12539.1"/>
    </source>
</evidence>
<dbReference type="EMBL" id="CP014501">
    <property type="protein sequence ID" value="ANB12539.1"/>
    <property type="molecule type" value="Genomic_DNA"/>
</dbReference>
<dbReference type="RefSeq" id="XP_018735016.1">
    <property type="nucleotide sequence ID" value="XM_018882759.1"/>
</dbReference>
<proteinExistence type="predicted"/>
<dbReference type="AlphaFoldDB" id="A0A167D6D7"/>
<protein>
    <submittedName>
        <fullName evidence="1">Uncharacterized protein</fullName>
    </submittedName>
</protein>
<evidence type="ECO:0000313" key="2">
    <source>
        <dbReference type="Proteomes" id="UP000189580"/>
    </source>
</evidence>
<dbReference type="GeneID" id="30037866"/>